<dbReference type="RefSeq" id="WP_014080275.1">
    <property type="nucleotide sequence ID" value="NC_015977.1"/>
</dbReference>
<evidence type="ECO:0000256" key="4">
    <source>
        <dbReference type="RuleBase" id="RU361192"/>
    </source>
</evidence>
<evidence type="ECO:0000256" key="1">
    <source>
        <dbReference type="ARBA" id="ARBA00010687"/>
    </source>
</evidence>
<dbReference type="AlphaFoldDB" id="G2T3W8"/>
<dbReference type="GeneID" id="93723909"/>
<gene>
    <name evidence="5" type="ordered locus">RHOM_10730</name>
</gene>
<dbReference type="BioCyc" id="RHOM585394:G1H02-2141-MONOMER"/>
<dbReference type="Pfam" id="PF07745">
    <property type="entry name" value="Glyco_hydro_53"/>
    <property type="match status" value="1"/>
</dbReference>
<dbReference type="Proteomes" id="UP000008178">
    <property type="component" value="Chromosome"/>
</dbReference>
<evidence type="ECO:0000313" key="5">
    <source>
        <dbReference type="EMBL" id="AEN97255.1"/>
    </source>
</evidence>
<keyword evidence="6" id="KW-1185">Reference proteome</keyword>
<evidence type="ECO:0000256" key="2">
    <source>
        <dbReference type="ARBA" id="ARBA00022801"/>
    </source>
</evidence>
<keyword evidence="3 4" id="KW-0326">Glycosidase</keyword>
<comment type="similarity">
    <text evidence="1 4">Belongs to the glycosyl hydrolase 53 family.</text>
</comment>
<keyword evidence="2 4" id="KW-0378">Hydrolase</keyword>
<dbReference type="EMBL" id="CP003040">
    <property type="protein sequence ID" value="AEN97255.1"/>
    <property type="molecule type" value="Genomic_DNA"/>
</dbReference>
<dbReference type="eggNOG" id="COG3867">
    <property type="taxonomic scope" value="Bacteria"/>
</dbReference>
<dbReference type="Gene3D" id="2.60.120.260">
    <property type="entry name" value="Galactose-binding domain-like"/>
    <property type="match status" value="1"/>
</dbReference>
<accession>G2T3W8</accession>
<dbReference type="Gene3D" id="3.20.20.80">
    <property type="entry name" value="Glycosidases"/>
    <property type="match status" value="1"/>
</dbReference>
<dbReference type="STRING" id="585394.RHOM_10730"/>
<comment type="catalytic activity">
    <reaction evidence="4">
        <text>The enzyme specifically hydrolyzes (1-&gt;4)-beta-D-galactosidic linkages in type I arabinogalactans.</text>
        <dbReference type="EC" id="3.2.1.89"/>
    </reaction>
</comment>
<organism evidence="5 6">
    <name type="scientific">Roseburia hominis (strain DSM 16839 / JCM 17582 / NCIMB 14029 / A2-183)</name>
    <dbReference type="NCBI Taxonomy" id="585394"/>
    <lineage>
        <taxon>Bacteria</taxon>
        <taxon>Bacillati</taxon>
        <taxon>Bacillota</taxon>
        <taxon>Clostridia</taxon>
        <taxon>Lachnospirales</taxon>
        <taxon>Lachnospiraceae</taxon>
        <taxon>Roseburia</taxon>
    </lineage>
</organism>
<dbReference type="HOGENOM" id="CLU_011259_1_2_9"/>
<evidence type="ECO:0000313" key="6">
    <source>
        <dbReference type="Proteomes" id="UP000008178"/>
    </source>
</evidence>
<dbReference type="PANTHER" id="PTHR34983:SF2">
    <property type="entry name" value="ENDO-BETA-1,4-GALACTANASE"/>
    <property type="match status" value="1"/>
</dbReference>
<sequence>MVQVGNEISSGILHEDGEIGTDEDFSGLAGLLQSAISGVRDSSASNTKIVLHLDQGGKNELYTWFFGGLLEEAPNLDFDVFGLSYYPMWHGTMEGLQYNLNYLATTYDKEVCVVETAYAWTTEDGDGVGNVFISGDEETGGYPATVEGQFQFMNDLESVILNVPNDKGIGYFYWEPEWVPVEGGTYASSAGVAYKNDTVTPSNTWDNMTLFNFNGNALESIKVLNQPSENLLTNINFEQNEVTTSPSGWNVWLSDTTDSNTVKTEYGSAYDGNYKLTFWDDADYSCSIYKTFTNIPNGTYQFSVWAMTNGDQDVLQLYAKNYGGDELNTTIETSDINWNIFSIDEIVVTNNTLEIGVYSVAGADDWCNLDMAILRKVE</sequence>
<dbReference type="InterPro" id="IPR011683">
    <property type="entry name" value="Glyco_hydro_53"/>
</dbReference>
<dbReference type="PANTHER" id="PTHR34983">
    <property type="entry name" value="ARABINOGALACTAN ENDO-BETA-1,4-GALACTANASE A"/>
    <property type="match status" value="1"/>
</dbReference>
<dbReference type="KEGG" id="rho:RHOM_10730"/>
<reference evidence="5 6" key="1">
    <citation type="journal article" date="2015" name="Genome Announc.">
        <title>Complete genome sequence of the human gut symbiont Roseburia hominis.</title>
        <authorList>
            <person name="Travis A.J."/>
            <person name="Kelly D."/>
            <person name="Flint H.J."/>
            <person name="Aminov R.I."/>
        </authorList>
    </citation>
    <scope>NUCLEOTIDE SEQUENCE [LARGE SCALE GENOMIC DNA]</scope>
    <source>
        <strain evidence="6">DSM 16839 / JCM 17582 / NCIMB 14029 / A2-183</strain>
    </source>
</reference>
<dbReference type="GO" id="GO:0015926">
    <property type="term" value="F:glucosidase activity"/>
    <property type="evidence" value="ECO:0007669"/>
    <property type="project" value="InterPro"/>
</dbReference>
<dbReference type="SUPFAM" id="SSF51445">
    <property type="entry name" value="(Trans)glycosidases"/>
    <property type="match status" value="1"/>
</dbReference>
<dbReference type="InterPro" id="IPR017853">
    <property type="entry name" value="GH"/>
</dbReference>
<dbReference type="GO" id="GO:0031218">
    <property type="term" value="F:arabinogalactan endo-1,4-beta-galactosidase activity"/>
    <property type="evidence" value="ECO:0007669"/>
    <property type="project" value="UniProtKB-EC"/>
</dbReference>
<dbReference type="EC" id="3.2.1.89" evidence="4"/>
<protein>
    <recommendedName>
        <fullName evidence="4">Arabinogalactan endo-beta-1,4-galactanase</fullName>
        <ecNumber evidence="4">3.2.1.89</ecNumber>
    </recommendedName>
</protein>
<proteinExistence type="inferred from homology"/>
<name>G2T3W8_ROSHA</name>
<evidence type="ECO:0000256" key="3">
    <source>
        <dbReference type="ARBA" id="ARBA00023295"/>
    </source>
</evidence>
<dbReference type="GO" id="GO:0045490">
    <property type="term" value="P:pectin catabolic process"/>
    <property type="evidence" value="ECO:0007669"/>
    <property type="project" value="TreeGrafter"/>
</dbReference>
<dbReference type="OrthoDB" id="9768786at2"/>